<gene>
    <name evidence="1" type="ORF">DKG74_21400</name>
</gene>
<feature type="non-terminal residue" evidence="1">
    <location>
        <position position="1"/>
    </location>
</feature>
<comment type="caution">
    <text evidence="1">The sequence shown here is derived from an EMBL/GenBank/DDBJ whole genome shotgun (WGS) entry which is preliminary data.</text>
</comment>
<dbReference type="AlphaFoldDB" id="A0A317DSY5"/>
<protein>
    <recommendedName>
        <fullName evidence="3">Glycosyl hydrolase</fullName>
    </recommendedName>
</protein>
<proteinExistence type="predicted"/>
<organism evidence="1 2">
    <name type="scientific">Zavarzinia aquatilis</name>
    <dbReference type="NCBI Taxonomy" id="2211142"/>
    <lineage>
        <taxon>Bacteria</taxon>
        <taxon>Pseudomonadati</taxon>
        <taxon>Pseudomonadota</taxon>
        <taxon>Alphaproteobacteria</taxon>
        <taxon>Rhodospirillales</taxon>
        <taxon>Zavarziniaceae</taxon>
        <taxon>Zavarzinia</taxon>
    </lineage>
</organism>
<dbReference type="Proteomes" id="UP000245461">
    <property type="component" value="Unassembled WGS sequence"/>
</dbReference>
<name>A0A317DSY5_9PROT</name>
<sequence length="161" mass="15806">VVAATADGGATWQVISEQAYPTLIDVAMAGDHGYAVGLNGTLLSLSVAADGAWTVTPVASGVSQHLLSVALSADGARGLVGGNGLLLSLVDGTFKPASVPDTVPLSYIWIGGVAIGKDGHAVAVGQGGLILRADAPDAAFAPAAIEAGVTPVSYTSAEKAQ</sequence>
<dbReference type="RefSeq" id="WP_207779462.1">
    <property type="nucleotide sequence ID" value="NZ_QGLE01000041.1"/>
</dbReference>
<reference evidence="1 2" key="1">
    <citation type="submission" date="2018-05" db="EMBL/GenBank/DDBJ databases">
        <title>Zavarzinia sp. HR-AS.</title>
        <authorList>
            <person name="Lee Y."/>
            <person name="Jeon C.O."/>
        </authorList>
    </citation>
    <scope>NUCLEOTIDE SEQUENCE [LARGE SCALE GENOMIC DNA]</scope>
    <source>
        <strain evidence="1 2">HR-AS</strain>
    </source>
</reference>
<dbReference type="EMBL" id="QGLE01000041">
    <property type="protein sequence ID" value="PWR17472.1"/>
    <property type="molecule type" value="Genomic_DNA"/>
</dbReference>
<evidence type="ECO:0008006" key="3">
    <source>
        <dbReference type="Google" id="ProtNLM"/>
    </source>
</evidence>
<evidence type="ECO:0000313" key="2">
    <source>
        <dbReference type="Proteomes" id="UP000245461"/>
    </source>
</evidence>
<keyword evidence="2" id="KW-1185">Reference proteome</keyword>
<dbReference type="SUPFAM" id="SSF110296">
    <property type="entry name" value="Oligoxyloglucan reducing end-specific cellobiohydrolase"/>
    <property type="match status" value="1"/>
</dbReference>
<accession>A0A317DSY5</accession>
<evidence type="ECO:0000313" key="1">
    <source>
        <dbReference type="EMBL" id="PWR17472.1"/>
    </source>
</evidence>